<gene>
    <name evidence="1" type="ORF">IW261DRAFT_1424876</name>
</gene>
<comment type="caution">
    <text evidence="1">The sequence shown here is derived from an EMBL/GenBank/DDBJ whole genome shotgun (WGS) entry which is preliminary data.</text>
</comment>
<organism evidence="1 2">
    <name type="scientific">Armillaria novae-zelandiae</name>
    <dbReference type="NCBI Taxonomy" id="153914"/>
    <lineage>
        <taxon>Eukaryota</taxon>
        <taxon>Fungi</taxon>
        <taxon>Dikarya</taxon>
        <taxon>Basidiomycota</taxon>
        <taxon>Agaricomycotina</taxon>
        <taxon>Agaricomycetes</taxon>
        <taxon>Agaricomycetidae</taxon>
        <taxon>Agaricales</taxon>
        <taxon>Marasmiineae</taxon>
        <taxon>Physalacriaceae</taxon>
        <taxon>Armillaria</taxon>
    </lineage>
</organism>
<keyword evidence="2" id="KW-1185">Reference proteome</keyword>
<accession>A0AA39NTX1</accession>
<reference evidence="1" key="1">
    <citation type="submission" date="2023-06" db="EMBL/GenBank/DDBJ databases">
        <authorList>
            <consortium name="Lawrence Berkeley National Laboratory"/>
            <person name="Ahrendt S."/>
            <person name="Sahu N."/>
            <person name="Indic B."/>
            <person name="Wong-Bajracharya J."/>
            <person name="Merenyi Z."/>
            <person name="Ke H.-M."/>
            <person name="Monk M."/>
            <person name="Kocsube S."/>
            <person name="Drula E."/>
            <person name="Lipzen A."/>
            <person name="Balint B."/>
            <person name="Henrissat B."/>
            <person name="Andreopoulos B."/>
            <person name="Martin F.M."/>
            <person name="Harder C.B."/>
            <person name="Rigling D."/>
            <person name="Ford K.L."/>
            <person name="Foster G.D."/>
            <person name="Pangilinan J."/>
            <person name="Papanicolaou A."/>
            <person name="Barry K."/>
            <person name="LaButti K."/>
            <person name="Viragh M."/>
            <person name="Koriabine M."/>
            <person name="Yan M."/>
            <person name="Riley R."/>
            <person name="Champramary S."/>
            <person name="Plett K.L."/>
            <person name="Tsai I.J."/>
            <person name="Slot J."/>
            <person name="Sipos G."/>
            <person name="Plett J."/>
            <person name="Nagy L.G."/>
            <person name="Grigoriev I.V."/>
        </authorList>
    </citation>
    <scope>NUCLEOTIDE SEQUENCE</scope>
    <source>
        <strain evidence="1">ICMP 16352</strain>
    </source>
</reference>
<sequence length="206" mass="23075">MIYKEAKDVIDAYIGMESESHRNIGILSDEPIASAPMNTAVVKPCFLDPDTRKVLTNFTGVSLIYVNDSFEDVESIVVDGVKYGSAKSHHRGSFILYRPTGGEEQPVQIMQLFRHPMVVATTYIAMKRFQRADLSPGALDPYKHFDIGFLASIRQEEDTIVTSSSNIICPIINTKVLVAGVDVIHVFPYSQTRQPFRSHDYTTDNE</sequence>
<proteinExistence type="predicted"/>
<dbReference type="EMBL" id="JAUEPR010000047">
    <property type="protein sequence ID" value="KAK0471789.1"/>
    <property type="molecule type" value="Genomic_DNA"/>
</dbReference>
<dbReference type="Proteomes" id="UP001175227">
    <property type="component" value="Unassembled WGS sequence"/>
</dbReference>
<dbReference type="AlphaFoldDB" id="A0AA39NTX1"/>
<name>A0AA39NTX1_9AGAR</name>
<evidence type="ECO:0000313" key="2">
    <source>
        <dbReference type="Proteomes" id="UP001175227"/>
    </source>
</evidence>
<protein>
    <submittedName>
        <fullName evidence="1">Uncharacterized protein</fullName>
    </submittedName>
</protein>
<evidence type="ECO:0000313" key="1">
    <source>
        <dbReference type="EMBL" id="KAK0471789.1"/>
    </source>
</evidence>